<dbReference type="InterPro" id="IPR008756">
    <property type="entry name" value="Peptidase_M56"/>
</dbReference>
<feature type="transmembrane region" description="Helical" evidence="1">
    <location>
        <begin position="99"/>
        <end position="117"/>
    </location>
</feature>
<dbReference type="CDD" id="cd12797">
    <property type="entry name" value="M23_peptidase"/>
    <property type="match status" value="1"/>
</dbReference>
<accession>A0ABY8B712</accession>
<evidence type="ECO:0000313" key="4">
    <source>
        <dbReference type="EMBL" id="WEF31722.1"/>
    </source>
</evidence>
<dbReference type="InterPro" id="IPR050570">
    <property type="entry name" value="Cell_wall_metabolism_enzyme"/>
</dbReference>
<dbReference type="RefSeq" id="WP_277414491.1">
    <property type="nucleotide sequence ID" value="NZ_CP119083.1"/>
</dbReference>
<protein>
    <submittedName>
        <fullName evidence="4">M23/M56 family metallopeptidase</fullName>
    </submittedName>
</protein>
<evidence type="ECO:0000313" key="5">
    <source>
        <dbReference type="Proteomes" id="UP001216510"/>
    </source>
</evidence>
<gene>
    <name evidence="4" type="ORF">PX653_20015</name>
</gene>
<dbReference type="SUPFAM" id="SSF51261">
    <property type="entry name" value="Duplicated hybrid motif"/>
    <property type="match status" value="1"/>
</dbReference>
<dbReference type="InterPro" id="IPR011055">
    <property type="entry name" value="Dup_hybrid_motif"/>
</dbReference>
<feature type="domain" description="Peptidase M56" evidence="3">
    <location>
        <begin position="10"/>
        <end position="272"/>
    </location>
</feature>
<dbReference type="Pfam" id="PF05569">
    <property type="entry name" value="Peptidase_M56"/>
    <property type="match status" value="1"/>
</dbReference>
<dbReference type="Proteomes" id="UP001216510">
    <property type="component" value="Chromosome"/>
</dbReference>
<feature type="transmembrane region" description="Helical" evidence="1">
    <location>
        <begin position="42"/>
        <end position="62"/>
    </location>
</feature>
<keyword evidence="5" id="KW-1185">Reference proteome</keyword>
<keyword evidence="1" id="KW-0812">Transmembrane</keyword>
<dbReference type="Pfam" id="PF01551">
    <property type="entry name" value="Peptidase_M23"/>
    <property type="match status" value="1"/>
</dbReference>
<keyword evidence="1" id="KW-0472">Membrane</keyword>
<dbReference type="InterPro" id="IPR016047">
    <property type="entry name" value="M23ase_b-sheet_dom"/>
</dbReference>
<sequence length="485" mass="51369">MNAHAIHFLLACVSTLVTATVAWAVLWAALRRWPALAERRAPWLLALLTGALTLVLVLLPVASQYSLVPATVTLPVASAAPVTPSADLTGSDDLEEASILPWCAWFWLGCYTAGVAWHARRWQQGRHLVRSLLQAGDTLDGAALAAHPAFAGQACAVPVLEVDAPIAPMLAGLRHPVLLLPRHLRSFAVDQQRLIVAHELAHLRRHDHWWQHAGALLQALLWFVPAAHALRRRLHWALELGCDRAVLAGRPASARRSYATALLAQLQILHRQLVGPVPAALQFGSAGPTVAERVHLIRTGGRAAPLPVVVAIALLLPALCAAGVLLQPRVATVDGGAAAPASAPPSLAEVPQWQAPLAQLRVTSEFGATNRPSGQPHRGMDFGAARGSAVLAPAGGIVTVSTDRYEGGARYGKVIVIDHGDGTQTLYAHLDARAVQAGDRVTAGQRIALSGATGKVTGPHLHFEVQRGGGQVDPRTLLRTALPPR</sequence>
<dbReference type="EMBL" id="CP119083">
    <property type="protein sequence ID" value="WEF31722.1"/>
    <property type="molecule type" value="Genomic_DNA"/>
</dbReference>
<evidence type="ECO:0000259" key="2">
    <source>
        <dbReference type="Pfam" id="PF01551"/>
    </source>
</evidence>
<organism evidence="4 5">
    <name type="scientific">Pseudoduganella chitinolytica</name>
    <dbReference type="NCBI Taxonomy" id="34070"/>
    <lineage>
        <taxon>Bacteria</taxon>
        <taxon>Pseudomonadati</taxon>
        <taxon>Pseudomonadota</taxon>
        <taxon>Betaproteobacteria</taxon>
        <taxon>Burkholderiales</taxon>
        <taxon>Oxalobacteraceae</taxon>
        <taxon>Telluria group</taxon>
        <taxon>Pseudoduganella</taxon>
    </lineage>
</organism>
<keyword evidence="1" id="KW-1133">Transmembrane helix</keyword>
<dbReference type="Gene3D" id="2.70.70.10">
    <property type="entry name" value="Glucose Permease (Domain IIA)"/>
    <property type="match status" value="1"/>
</dbReference>
<feature type="transmembrane region" description="Helical" evidence="1">
    <location>
        <begin position="303"/>
        <end position="326"/>
    </location>
</feature>
<feature type="domain" description="M23ase beta-sheet core" evidence="2">
    <location>
        <begin position="376"/>
        <end position="474"/>
    </location>
</feature>
<dbReference type="CDD" id="cd07341">
    <property type="entry name" value="M56_BlaR1_MecR1_like"/>
    <property type="match status" value="1"/>
</dbReference>
<feature type="transmembrane region" description="Helical" evidence="1">
    <location>
        <begin position="6"/>
        <end position="30"/>
    </location>
</feature>
<dbReference type="PANTHER" id="PTHR21666">
    <property type="entry name" value="PEPTIDASE-RELATED"/>
    <property type="match status" value="1"/>
</dbReference>
<name>A0ABY8B712_9BURK</name>
<dbReference type="PANTHER" id="PTHR21666:SF270">
    <property type="entry name" value="MUREIN HYDROLASE ACTIVATOR ENVC"/>
    <property type="match status" value="1"/>
</dbReference>
<evidence type="ECO:0000259" key="3">
    <source>
        <dbReference type="Pfam" id="PF05569"/>
    </source>
</evidence>
<reference evidence="4 5" key="1">
    <citation type="submission" date="2023-02" db="EMBL/GenBank/DDBJ databases">
        <title>Gemone sequence of Telluria chitinolytica ACM 3522T.</title>
        <authorList>
            <person name="Frediansyah A."/>
            <person name="Miess H."/>
            <person name="Gross H."/>
        </authorList>
    </citation>
    <scope>NUCLEOTIDE SEQUENCE [LARGE SCALE GENOMIC DNA]</scope>
    <source>
        <strain evidence="4 5">ACM 3522</strain>
    </source>
</reference>
<proteinExistence type="predicted"/>
<evidence type="ECO:0000256" key="1">
    <source>
        <dbReference type="SAM" id="Phobius"/>
    </source>
</evidence>